<proteinExistence type="inferred from homology"/>
<keyword evidence="4" id="KW-1185">Reference proteome</keyword>
<comment type="similarity">
    <text evidence="1">Belongs to the universal stress protein A family.</text>
</comment>
<comment type="caution">
    <text evidence="3">The sequence shown here is derived from an EMBL/GenBank/DDBJ whole genome shotgun (WGS) entry which is preliminary data.</text>
</comment>
<dbReference type="PANTHER" id="PTHR46268">
    <property type="entry name" value="STRESS RESPONSE PROTEIN NHAX"/>
    <property type="match status" value="1"/>
</dbReference>
<dbReference type="InterPro" id="IPR006016">
    <property type="entry name" value="UspA"/>
</dbReference>
<evidence type="ECO:0000256" key="1">
    <source>
        <dbReference type="ARBA" id="ARBA00008791"/>
    </source>
</evidence>
<feature type="domain" description="UspA" evidence="2">
    <location>
        <begin position="4"/>
        <end position="140"/>
    </location>
</feature>
<protein>
    <submittedName>
        <fullName evidence="3">Universal stress protein</fullName>
    </submittedName>
</protein>
<dbReference type="InterPro" id="IPR006015">
    <property type="entry name" value="Universal_stress_UspA"/>
</dbReference>
<dbReference type="Proteomes" id="UP000292003">
    <property type="component" value="Unassembled WGS sequence"/>
</dbReference>
<dbReference type="SUPFAM" id="SSF52402">
    <property type="entry name" value="Adenine nucleotide alpha hydrolases-like"/>
    <property type="match status" value="2"/>
</dbReference>
<dbReference type="PANTHER" id="PTHR46268:SF6">
    <property type="entry name" value="UNIVERSAL STRESS PROTEIN UP12"/>
    <property type="match status" value="1"/>
</dbReference>
<dbReference type="Gene3D" id="3.40.50.620">
    <property type="entry name" value="HUPs"/>
    <property type="match status" value="2"/>
</dbReference>
<dbReference type="PRINTS" id="PR01438">
    <property type="entry name" value="UNVRSLSTRESS"/>
</dbReference>
<dbReference type="InterPro" id="IPR014729">
    <property type="entry name" value="Rossmann-like_a/b/a_fold"/>
</dbReference>
<organism evidence="3 4">
    <name type="scientific">Amycolatopsis suaedae</name>
    <dbReference type="NCBI Taxonomy" id="2510978"/>
    <lineage>
        <taxon>Bacteria</taxon>
        <taxon>Bacillati</taxon>
        <taxon>Actinomycetota</taxon>
        <taxon>Actinomycetes</taxon>
        <taxon>Pseudonocardiales</taxon>
        <taxon>Pseudonocardiaceae</taxon>
        <taxon>Amycolatopsis</taxon>
    </lineage>
</organism>
<evidence type="ECO:0000313" key="4">
    <source>
        <dbReference type="Proteomes" id="UP000292003"/>
    </source>
</evidence>
<dbReference type="AlphaFoldDB" id="A0A4Q7JFG6"/>
<dbReference type="Pfam" id="PF00582">
    <property type="entry name" value="Usp"/>
    <property type="match status" value="2"/>
</dbReference>
<accession>A0A4Q7JFG6</accession>
<name>A0A4Q7JFG6_9PSEU</name>
<gene>
    <name evidence="3" type="ORF">EWH70_02340</name>
</gene>
<evidence type="ECO:0000313" key="3">
    <source>
        <dbReference type="EMBL" id="RZQ65932.1"/>
    </source>
</evidence>
<feature type="domain" description="UspA" evidence="2">
    <location>
        <begin position="148"/>
        <end position="281"/>
    </location>
</feature>
<reference evidence="3 4" key="1">
    <citation type="submission" date="2019-02" db="EMBL/GenBank/DDBJ databases">
        <title>Draft genome sequence of Amycolatopsis sp. 8-3EHSu isolated from roots of Suaeda maritima.</title>
        <authorList>
            <person name="Duangmal K."/>
            <person name="Chantavorakit T."/>
        </authorList>
    </citation>
    <scope>NUCLEOTIDE SEQUENCE [LARGE SCALE GENOMIC DNA]</scope>
    <source>
        <strain evidence="3 4">8-3EHSu</strain>
    </source>
</reference>
<dbReference type="EMBL" id="SFCC01000001">
    <property type="protein sequence ID" value="RZQ65932.1"/>
    <property type="molecule type" value="Genomic_DNA"/>
</dbReference>
<dbReference type="RefSeq" id="WP_130473501.1">
    <property type="nucleotide sequence ID" value="NZ_SFCC01000001.1"/>
</dbReference>
<sequence length="285" mass="28745">MTAVVVCGVDGSPAALDAVRWAARDAARRGADLRLVHACGDLDVDGEPLPGAAQLRAAVRAQGRIWLTAAVRVAEAAAPDVVIDSVLDGAGPVPALLRYADGAVSVVLGGRGLGGVDGMLAGSVALAIVAHAATPVVVVRGGIPDDGPVVVGVDGSVAGSAAIRFAAGHAVRCGAPLVALHAWTELTVGAGVLTADPDRIVEQCRRMLDDQLTACRREHPGLQVEARVIRERPPGALLTAAGAARLVVVGSRGRFGHPGMLLGSTSQALVTHAPCPVAVVRPPED</sequence>
<dbReference type="OrthoDB" id="3404132at2"/>
<evidence type="ECO:0000259" key="2">
    <source>
        <dbReference type="Pfam" id="PF00582"/>
    </source>
</evidence>